<dbReference type="Pfam" id="PF22817">
    <property type="entry name" value="ApeP-like"/>
    <property type="match status" value="1"/>
</dbReference>
<dbReference type="PATRIC" id="fig|1619313.3.peg.1437"/>
<sequence>MSDYLSAAHYLPHAAPMVLLDRVIAVSDDGAHCQVRVSHDGVLAPFLDAQGQLPAWFGVEIIAQTVGVWSGWHGLQADGATPQPGMLLGGRGYRAQQPCFSGGALLDVQVKLLMRDAKIGSFEGQIFIDGEPVAAGRLNTYQPDRHELQQLLQQDLPS</sequence>
<dbReference type="RefSeq" id="WP_067429477.1">
    <property type="nucleotide sequence ID" value="NZ_JACSXD010000006.1"/>
</dbReference>
<dbReference type="SUPFAM" id="SSF54637">
    <property type="entry name" value="Thioesterase/thiol ester dehydrase-isomerase"/>
    <property type="match status" value="1"/>
</dbReference>
<gene>
    <name evidence="1" type="ORF">EM595_1387</name>
</gene>
<name>A0A0U5L3I9_9GAMM</name>
<keyword evidence="2" id="KW-1185">Reference proteome</keyword>
<dbReference type="InterPro" id="IPR016776">
    <property type="entry name" value="ApeP-like_dehydratase"/>
</dbReference>
<proteinExistence type="predicted"/>
<accession>A0A0U5L3I9</accession>
<evidence type="ECO:0000313" key="1">
    <source>
        <dbReference type="EMBL" id="CUU23621.1"/>
    </source>
</evidence>
<keyword evidence="1" id="KW-0456">Lyase</keyword>
<dbReference type="Gene3D" id="3.10.129.10">
    <property type="entry name" value="Hotdog Thioesterase"/>
    <property type="match status" value="1"/>
</dbReference>
<dbReference type="PIRSF" id="PIRSF020565">
    <property type="entry name" value="3Ho_Ac_ACP_DH_prd"/>
    <property type="match status" value="1"/>
</dbReference>
<dbReference type="GO" id="GO:0016829">
    <property type="term" value="F:lyase activity"/>
    <property type="evidence" value="ECO:0007669"/>
    <property type="project" value="UniProtKB-KW"/>
</dbReference>
<dbReference type="Proteomes" id="UP000059419">
    <property type="component" value="Chromosome 1"/>
</dbReference>
<dbReference type="InterPro" id="IPR029069">
    <property type="entry name" value="HotDog_dom_sf"/>
</dbReference>
<protein>
    <submittedName>
        <fullName evidence="1">3-hydroxy-fatty acyl-ACP dehydratase</fullName>
        <ecNumber evidence="1">4.2.1.-</ecNumber>
    </submittedName>
</protein>
<dbReference type="AlphaFoldDB" id="A0A0U5L3I9"/>
<reference evidence="2" key="1">
    <citation type="submission" date="2015-11" db="EMBL/GenBank/DDBJ databases">
        <authorList>
            <person name="Blom J."/>
        </authorList>
    </citation>
    <scope>NUCLEOTIDE SEQUENCE [LARGE SCALE GENOMIC DNA]</scope>
</reference>
<dbReference type="EC" id="4.2.1.-" evidence="1"/>
<dbReference type="KEGG" id="ege:EM595_1387"/>
<organism evidence="1 2">
    <name type="scientific">Duffyella gerundensis</name>
    <dbReference type="NCBI Taxonomy" id="1619313"/>
    <lineage>
        <taxon>Bacteria</taxon>
        <taxon>Pseudomonadati</taxon>
        <taxon>Pseudomonadota</taxon>
        <taxon>Gammaproteobacteria</taxon>
        <taxon>Enterobacterales</taxon>
        <taxon>Erwiniaceae</taxon>
        <taxon>Duffyella</taxon>
    </lineage>
</organism>
<dbReference type="CDD" id="cd01289">
    <property type="entry name" value="FabA_like"/>
    <property type="match status" value="1"/>
</dbReference>
<dbReference type="EMBL" id="LN907827">
    <property type="protein sequence ID" value="CUU23621.1"/>
    <property type="molecule type" value="Genomic_DNA"/>
</dbReference>
<dbReference type="STRING" id="1619313.EM595_1387"/>
<dbReference type="OrthoDB" id="9800188at2"/>
<evidence type="ECO:0000313" key="2">
    <source>
        <dbReference type="Proteomes" id="UP000059419"/>
    </source>
</evidence>